<evidence type="ECO:0000256" key="1">
    <source>
        <dbReference type="SAM" id="MobiDB-lite"/>
    </source>
</evidence>
<dbReference type="STRING" id="1182542.W9YTN7"/>
<dbReference type="HOGENOM" id="CLU_440043_0_0_1"/>
<reference evidence="2 3" key="1">
    <citation type="submission" date="2013-03" db="EMBL/GenBank/DDBJ databases">
        <title>The Genome Sequence of Capronia epimyces CBS 606.96.</title>
        <authorList>
            <consortium name="The Broad Institute Genomics Platform"/>
            <person name="Cuomo C."/>
            <person name="de Hoog S."/>
            <person name="Gorbushina A."/>
            <person name="Walker B."/>
            <person name="Young S.K."/>
            <person name="Zeng Q."/>
            <person name="Gargeya S."/>
            <person name="Fitzgerald M."/>
            <person name="Haas B."/>
            <person name="Abouelleil A."/>
            <person name="Allen A.W."/>
            <person name="Alvarado L."/>
            <person name="Arachchi H.M."/>
            <person name="Berlin A.M."/>
            <person name="Chapman S.B."/>
            <person name="Gainer-Dewar J."/>
            <person name="Goldberg J."/>
            <person name="Griggs A."/>
            <person name="Gujja S."/>
            <person name="Hansen M."/>
            <person name="Howarth C."/>
            <person name="Imamovic A."/>
            <person name="Ireland A."/>
            <person name="Larimer J."/>
            <person name="McCowan C."/>
            <person name="Murphy C."/>
            <person name="Pearson M."/>
            <person name="Poon T.W."/>
            <person name="Priest M."/>
            <person name="Roberts A."/>
            <person name="Saif S."/>
            <person name="Shea T."/>
            <person name="Sisk P."/>
            <person name="Sykes S."/>
            <person name="Wortman J."/>
            <person name="Nusbaum C."/>
            <person name="Birren B."/>
        </authorList>
    </citation>
    <scope>NUCLEOTIDE SEQUENCE [LARGE SCALE GENOMIC DNA]</scope>
    <source>
        <strain evidence="2 3">CBS 606.96</strain>
    </source>
</reference>
<comment type="caution">
    <text evidence="2">The sequence shown here is derived from an EMBL/GenBank/DDBJ whole genome shotgun (WGS) entry which is preliminary data.</text>
</comment>
<feature type="compositionally biased region" description="Basic and acidic residues" evidence="1">
    <location>
        <begin position="337"/>
        <end position="348"/>
    </location>
</feature>
<feature type="region of interest" description="Disordered" evidence="1">
    <location>
        <begin position="337"/>
        <end position="361"/>
    </location>
</feature>
<organism evidence="2 3">
    <name type="scientific">Capronia epimyces CBS 606.96</name>
    <dbReference type="NCBI Taxonomy" id="1182542"/>
    <lineage>
        <taxon>Eukaryota</taxon>
        <taxon>Fungi</taxon>
        <taxon>Dikarya</taxon>
        <taxon>Ascomycota</taxon>
        <taxon>Pezizomycotina</taxon>
        <taxon>Eurotiomycetes</taxon>
        <taxon>Chaetothyriomycetidae</taxon>
        <taxon>Chaetothyriales</taxon>
        <taxon>Herpotrichiellaceae</taxon>
        <taxon>Capronia</taxon>
    </lineage>
</organism>
<sequence>MPQRPMSSQSQKRFSRILEIKDTFSPEHIIPLFQSQTPSKLNVVNEQPDIQYPDLASRPQSDLESSVSGIPVELQQGNSIVGTACLESNFGNSQITIHDRSTVESLLDRHIECLGLDDDGFSRFEAQSDSGLSDAAGCSSAESTIKISTIVRELQSHSKLRPATSSSFRHSSLASSERRRLVPRRLFASMDSGVSPQATYEDLRDTSGISLSFAATMLRQLSSGWQTLPSSSEPMLVRSATKASLTSGNMGDIDTDPPQTRFKIRPLSERGTSLSETSKIWDDGETLQPPQTYIKHRRSKSDVLARHASHQRRRMRILLKAKRKSTSLGQIIDINRSEQHLQDPRHGDNWTTENSPEDVAPKSPVAGCVELSAESIVVHPPTTALSSSLSVSNSVPKRWTSMLASMPEPVKRGIDIVRKASVRTVHSHRSNASVIEPLNSTRMSSQTPRLGPVPQLAPPEFGPPLTSSDLNLSLQLPNPPQTSRPPLRHVQSFFSDDSSAQTSRLQGKKRFDLHSLKTGLTRSSGMLGAKHSGGQHVNGVELSHSCQMKGQRSFEYPHSPLGDTVPMTDFAYKKRKVLDRFKEWWKRQCMQKTLSMMRKKNNRNVRNGALV</sequence>
<feature type="compositionally biased region" description="Polar residues" evidence="1">
    <location>
        <begin position="492"/>
        <end position="505"/>
    </location>
</feature>
<feature type="compositionally biased region" description="Low complexity" evidence="1">
    <location>
        <begin position="467"/>
        <end position="476"/>
    </location>
</feature>
<dbReference type="EMBL" id="AMGY01000001">
    <property type="protein sequence ID" value="EXJ93035.1"/>
    <property type="molecule type" value="Genomic_DNA"/>
</dbReference>
<dbReference type="RefSeq" id="XP_007729925.1">
    <property type="nucleotide sequence ID" value="XM_007731735.1"/>
</dbReference>
<gene>
    <name evidence="2" type="ORF">A1O3_01591</name>
</gene>
<dbReference type="Proteomes" id="UP000019478">
    <property type="component" value="Unassembled WGS sequence"/>
</dbReference>
<feature type="region of interest" description="Disordered" evidence="1">
    <location>
        <begin position="425"/>
        <end position="506"/>
    </location>
</feature>
<dbReference type="OrthoDB" id="4156126at2759"/>
<protein>
    <submittedName>
        <fullName evidence="2">Uncharacterized protein</fullName>
    </submittedName>
</protein>
<dbReference type="eggNOG" id="ENOG502RADS">
    <property type="taxonomic scope" value="Eukaryota"/>
</dbReference>
<feature type="compositionally biased region" description="Polar residues" evidence="1">
    <location>
        <begin position="430"/>
        <end position="448"/>
    </location>
</feature>
<evidence type="ECO:0000313" key="3">
    <source>
        <dbReference type="Proteomes" id="UP000019478"/>
    </source>
</evidence>
<keyword evidence="3" id="KW-1185">Reference proteome</keyword>
<dbReference type="AlphaFoldDB" id="W9YTN7"/>
<proteinExistence type="predicted"/>
<accession>W9YTN7</accession>
<evidence type="ECO:0000313" key="2">
    <source>
        <dbReference type="EMBL" id="EXJ93035.1"/>
    </source>
</evidence>
<name>W9YTN7_9EURO</name>
<dbReference type="GeneID" id="19165725"/>